<dbReference type="RefSeq" id="WP_114581693.1">
    <property type="nucleotide sequence ID" value="NZ_QPMH01000005.1"/>
</dbReference>
<sequence length="109" mass="12388">MAKLHRIDSGNPHSAPTFFSRRELQQLLDLYSRGVARGEWRDYAIDQRGNSAVFSIFRHTHEHPLFSIAKRADGGEYVVHSGPQRLARASSLPDALSVLKKRRTLHVVK</sequence>
<comment type="caution">
    <text evidence="1">The sequence shown here is derived from an EMBL/GenBank/DDBJ whole genome shotgun (WGS) entry which is preliminary data.</text>
</comment>
<keyword evidence="2" id="KW-1185">Reference proteome</keyword>
<gene>
    <name evidence="1" type="ORF">DRB17_07530</name>
</gene>
<reference evidence="1 2" key="1">
    <citation type="submission" date="2018-07" db="EMBL/GenBank/DDBJ databases">
        <title>Venubactetium sediminum gen. nov., sp. nov., isolated from a marine solar saltern.</title>
        <authorList>
            <person name="Wang S."/>
        </authorList>
    </citation>
    <scope>NUCLEOTIDE SEQUENCE [LARGE SCALE GENOMIC DNA]</scope>
    <source>
        <strain evidence="1 2">WD2A32</strain>
    </source>
</reference>
<dbReference type="Pfam" id="PF10984">
    <property type="entry name" value="DUF2794"/>
    <property type="match status" value="1"/>
</dbReference>
<proteinExistence type="predicted"/>
<dbReference type="Proteomes" id="UP000253941">
    <property type="component" value="Unassembled WGS sequence"/>
</dbReference>
<evidence type="ECO:0000313" key="1">
    <source>
        <dbReference type="EMBL" id="RDD62595.1"/>
    </source>
</evidence>
<dbReference type="AlphaFoldDB" id="A0A369TDZ7"/>
<accession>A0A369TDZ7</accession>
<name>A0A369TDZ7_9PROT</name>
<dbReference type="InterPro" id="IPR021252">
    <property type="entry name" value="DUF2794"/>
</dbReference>
<evidence type="ECO:0000313" key="2">
    <source>
        <dbReference type="Proteomes" id="UP000253941"/>
    </source>
</evidence>
<dbReference type="EMBL" id="QPMH01000005">
    <property type="protein sequence ID" value="RDD62595.1"/>
    <property type="molecule type" value="Genomic_DNA"/>
</dbReference>
<protein>
    <submittedName>
        <fullName evidence="1">DUF2794 domain-containing protein</fullName>
    </submittedName>
</protein>
<organism evidence="1 2">
    <name type="scientific">Ferruginivarius sediminum</name>
    <dbReference type="NCBI Taxonomy" id="2661937"/>
    <lineage>
        <taxon>Bacteria</taxon>
        <taxon>Pseudomonadati</taxon>
        <taxon>Pseudomonadota</taxon>
        <taxon>Alphaproteobacteria</taxon>
        <taxon>Rhodospirillales</taxon>
        <taxon>Rhodospirillaceae</taxon>
        <taxon>Ferruginivarius</taxon>
    </lineage>
</organism>